<gene>
    <name evidence="2" type="ORF">CMMCAS07_06020</name>
</gene>
<comment type="caution">
    <text evidence="2">The sequence shown here is derived from an EMBL/GenBank/DDBJ whole genome shotgun (WGS) entry which is preliminary data.</text>
</comment>
<evidence type="ECO:0000256" key="1">
    <source>
        <dbReference type="SAM" id="MobiDB-lite"/>
    </source>
</evidence>
<proteinExistence type="predicted"/>
<name>A0A251XLX0_CLAMM</name>
<evidence type="ECO:0000313" key="2">
    <source>
        <dbReference type="EMBL" id="OUE04482.1"/>
    </source>
</evidence>
<reference evidence="2 3" key="1">
    <citation type="submission" date="2016-08" db="EMBL/GenBank/DDBJ databases">
        <title>Genome sequence of Clavibacter michiganensis subsp. michiganensis strain CASJ007.</title>
        <authorList>
            <person name="Thapa S.P."/>
            <person name="Coaker G."/>
        </authorList>
    </citation>
    <scope>NUCLEOTIDE SEQUENCE [LARGE SCALE GENOMIC DNA]</scope>
    <source>
        <strain evidence="2">CASJ007</strain>
    </source>
</reference>
<dbReference type="EMBL" id="MDHH01000001">
    <property type="protein sequence ID" value="OUE04482.1"/>
    <property type="molecule type" value="Genomic_DNA"/>
</dbReference>
<dbReference type="AlphaFoldDB" id="A0A251XLX0"/>
<accession>A0A251XLX0</accession>
<keyword evidence="3" id="KW-1185">Reference proteome</keyword>
<dbReference type="Proteomes" id="UP000195062">
    <property type="component" value="Unassembled WGS sequence"/>
</dbReference>
<organism evidence="2 3">
    <name type="scientific">Clavibacter michiganensis subsp. michiganensis</name>
    <dbReference type="NCBI Taxonomy" id="33013"/>
    <lineage>
        <taxon>Bacteria</taxon>
        <taxon>Bacillati</taxon>
        <taxon>Actinomycetota</taxon>
        <taxon>Actinomycetes</taxon>
        <taxon>Micrococcales</taxon>
        <taxon>Microbacteriaceae</taxon>
        <taxon>Clavibacter</taxon>
    </lineage>
</organism>
<feature type="compositionally biased region" description="Polar residues" evidence="1">
    <location>
        <begin position="37"/>
        <end position="46"/>
    </location>
</feature>
<feature type="region of interest" description="Disordered" evidence="1">
    <location>
        <begin position="1"/>
        <end position="46"/>
    </location>
</feature>
<protein>
    <submittedName>
        <fullName evidence="2">Uncharacterized protein</fullName>
    </submittedName>
</protein>
<evidence type="ECO:0000313" key="3">
    <source>
        <dbReference type="Proteomes" id="UP000195062"/>
    </source>
</evidence>
<feature type="compositionally biased region" description="Basic and acidic residues" evidence="1">
    <location>
        <begin position="1"/>
        <end position="15"/>
    </location>
</feature>
<sequence>MTETESRATSRETTRDPVSGLRPPHASVAPMAARISGVTSTAHARA</sequence>